<gene>
    <name evidence="2" type="ORF">Esi_0327_0005</name>
</gene>
<evidence type="ECO:0000313" key="2">
    <source>
        <dbReference type="EMBL" id="CBJ32286.1"/>
    </source>
</evidence>
<protein>
    <submittedName>
        <fullName evidence="2">Uncharacterized protein</fullName>
    </submittedName>
</protein>
<keyword evidence="3" id="KW-1185">Reference proteome</keyword>
<dbReference type="EMBL" id="FN649743">
    <property type="protein sequence ID" value="CBJ32286.1"/>
    <property type="molecule type" value="Genomic_DNA"/>
</dbReference>
<dbReference type="GO" id="GO:0033194">
    <property type="term" value="P:response to hydroperoxide"/>
    <property type="evidence" value="ECO:0007669"/>
    <property type="project" value="TreeGrafter"/>
</dbReference>
<dbReference type="InParanoid" id="D7FXE9"/>
<reference evidence="2 3" key="1">
    <citation type="journal article" date="2010" name="Nature">
        <title>The Ectocarpus genome and the independent evolution of multicellularity in brown algae.</title>
        <authorList>
            <person name="Cock J.M."/>
            <person name="Sterck L."/>
            <person name="Rouze P."/>
            <person name="Scornet D."/>
            <person name="Allen A.E."/>
            <person name="Amoutzias G."/>
            <person name="Anthouard V."/>
            <person name="Artiguenave F."/>
            <person name="Aury J.M."/>
            <person name="Badger J.H."/>
            <person name="Beszteri B."/>
            <person name="Billiau K."/>
            <person name="Bonnet E."/>
            <person name="Bothwell J.H."/>
            <person name="Bowler C."/>
            <person name="Boyen C."/>
            <person name="Brownlee C."/>
            <person name="Carrano C.J."/>
            <person name="Charrier B."/>
            <person name="Cho G.Y."/>
            <person name="Coelho S.M."/>
            <person name="Collen J."/>
            <person name="Corre E."/>
            <person name="Da Silva C."/>
            <person name="Delage L."/>
            <person name="Delaroque N."/>
            <person name="Dittami S.M."/>
            <person name="Doulbeau S."/>
            <person name="Elias M."/>
            <person name="Farnham G."/>
            <person name="Gachon C.M."/>
            <person name="Gschloessl B."/>
            <person name="Heesch S."/>
            <person name="Jabbari K."/>
            <person name="Jubin C."/>
            <person name="Kawai H."/>
            <person name="Kimura K."/>
            <person name="Kloareg B."/>
            <person name="Kupper F.C."/>
            <person name="Lang D."/>
            <person name="Le Bail A."/>
            <person name="Leblanc C."/>
            <person name="Lerouge P."/>
            <person name="Lohr M."/>
            <person name="Lopez P.J."/>
            <person name="Martens C."/>
            <person name="Maumus F."/>
            <person name="Michel G."/>
            <person name="Miranda-Saavedra D."/>
            <person name="Morales J."/>
            <person name="Moreau H."/>
            <person name="Motomura T."/>
            <person name="Nagasato C."/>
            <person name="Napoli C.A."/>
            <person name="Nelson D.R."/>
            <person name="Nyvall-Collen P."/>
            <person name="Peters A.F."/>
            <person name="Pommier C."/>
            <person name="Potin P."/>
            <person name="Poulain J."/>
            <person name="Quesneville H."/>
            <person name="Read B."/>
            <person name="Rensing S.A."/>
            <person name="Ritter A."/>
            <person name="Rousvoal S."/>
            <person name="Samanta M."/>
            <person name="Samson G."/>
            <person name="Schroeder D.C."/>
            <person name="Segurens B."/>
            <person name="Strittmatter M."/>
            <person name="Tonon T."/>
            <person name="Tregear J.W."/>
            <person name="Valentin K."/>
            <person name="von Dassow P."/>
            <person name="Yamagishi T."/>
            <person name="Van de Peer Y."/>
            <person name="Wincker P."/>
        </authorList>
    </citation>
    <scope>NUCLEOTIDE SEQUENCE [LARGE SCALE GENOMIC DNA]</scope>
    <source>
        <strain evidence="3">Ec32 / CCAP1310/4</strain>
    </source>
</reference>
<evidence type="ECO:0000313" key="3">
    <source>
        <dbReference type="Proteomes" id="UP000002630"/>
    </source>
</evidence>
<dbReference type="STRING" id="2880.D7FXE9"/>
<dbReference type="InterPro" id="IPR005583">
    <property type="entry name" value="YaaA"/>
</dbReference>
<dbReference type="EMBL" id="FN648517">
    <property type="protein sequence ID" value="CBJ32286.1"/>
    <property type="molecule type" value="Genomic_DNA"/>
</dbReference>
<feature type="compositionally biased region" description="Low complexity" evidence="1">
    <location>
        <begin position="337"/>
        <end position="357"/>
    </location>
</feature>
<evidence type="ECO:0000256" key="1">
    <source>
        <dbReference type="SAM" id="MobiDB-lite"/>
    </source>
</evidence>
<dbReference type="HAMAP" id="MF_00652">
    <property type="entry name" value="UPF0246"/>
    <property type="match status" value="1"/>
</dbReference>
<name>D7FXE9_ECTSI</name>
<dbReference type="OrthoDB" id="10267106at2759"/>
<dbReference type="Proteomes" id="UP000002630">
    <property type="component" value="Linkage Group LG18"/>
</dbReference>
<sequence>MRVVVLLSPAKTLNWATSPASLAELWSQPKLLQAADPVVEVMRKKKKADLKKLMSISDNIADLNVERFKKFLGSSEVEKMSTAVDLVADVARPAALVFDGPAYRGMDAATFSEEDWAFGARSVRLLSGLYGVLRPTDLIQPYRLEMGSRVAVAGMKDLYEYWKGDIAQCILEDIQGEGSVKSGTDEFLVVNVASQEYSKAVDFDQLESAGGKVVTCVFKDDGRVLSVFAKRARGLLARHVVVNRAKDIADLESFSAEGYRLDRSQCGDGLLVFTRSKAQRAAPTKPTMAAKTQAKPKGKGKAKAEAAPEAKVPSTAARGKKRAAAGAGAGATKKKATTATGASATSGKRGAPSAGGKRASKAKSKKA</sequence>
<dbReference type="eggNOG" id="ENOG502QWDD">
    <property type="taxonomic scope" value="Eukaryota"/>
</dbReference>
<feature type="region of interest" description="Disordered" evidence="1">
    <location>
        <begin position="277"/>
        <end position="367"/>
    </location>
</feature>
<feature type="compositionally biased region" description="Low complexity" evidence="1">
    <location>
        <begin position="281"/>
        <end position="293"/>
    </location>
</feature>
<feature type="compositionally biased region" description="Basic residues" evidence="1">
    <location>
        <begin position="358"/>
        <end position="367"/>
    </location>
</feature>
<dbReference type="Pfam" id="PF03883">
    <property type="entry name" value="H2O2_YaaD"/>
    <property type="match status" value="1"/>
</dbReference>
<accession>D7FXE9</accession>
<proteinExistence type="inferred from homology"/>
<dbReference type="PANTHER" id="PTHR30283">
    <property type="entry name" value="PEROXIDE STRESS RESPONSE PROTEIN YAAA"/>
    <property type="match status" value="1"/>
</dbReference>
<dbReference type="PANTHER" id="PTHR30283:SF4">
    <property type="entry name" value="PEROXIDE STRESS RESISTANCE PROTEIN YAAA"/>
    <property type="match status" value="1"/>
</dbReference>
<dbReference type="AlphaFoldDB" id="D7FXE9"/>
<dbReference type="GO" id="GO:0005829">
    <property type="term" value="C:cytosol"/>
    <property type="evidence" value="ECO:0007669"/>
    <property type="project" value="TreeGrafter"/>
</dbReference>
<organism evidence="2 3">
    <name type="scientific">Ectocarpus siliculosus</name>
    <name type="common">Brown alga</name>
    <name type="synonym">Conferva siliculosa</name>
    <dbReference type="NCBI Taxonomy" id="2880"/>
    <lineage>
        <taxon>Eukaryota</taxon>
        <taxon>Sar</taxon>
        <taxon>Stramenopiles</taxon>
        <taxon>Ochrophyta</taxon>
        <taxon>PX clade</taxon>
        <taxon>Phaeophyceae</taxon>
        <taxon>Ectocarpales</taxon>
        <taxon>Ectocarpaceae</taxon>
        <taxon>Ectocarpus</taxon>
    </lineage>
</organism>
<dbReference type="OMA" id="WKNGQYK"/>